<name>A0A812PK58_9DINO</name>
<dbReference type="InterPro" id="IPR000210">
    <property type="entry name" value="BTB/POZ_dom"/>
</dbReference>
<sequence>MRIWGHCIEDVEAPRSAAMSATMTAEELQAQIEATRRDADAEEARFVQLEAESAQAQARQRLRRELEQQAERLDAAREINDDERSYRLQVDEDMAGDYCPGGPSPAIVQTRAKRSYLSQARGEESMSFGSEVARGEYVWKLRQFSWMRSALRQDCEAYAESDDFQVGSCRFTFRYNPTGGLVFSKDGRRYDGSLVIKMCGEIGDLIRYRIYVRKPSCGDFVQWSAMAEVIHSPYLIPPIYGPDVHLHGSPHSGVGIFGLTFEELLQSEWVEDDTLTLKFVLEVRPYDSCTKHTDAVKVPEPTMTLDNRALLEEAVGSDVQFTVQGEVIQAHSQVLCARSEVFRKQLTGGMQESVSKNITIEDSDVATFKAFLQFLYTDNLPDVQELIPAGTSSQSDDGSSSRQLSQLQALLAVSNKYQATRLQLWCEAKLCEELNTSQVCSILCQAHLFQAKQLERACLSHIKGHMAEVLKLPAYTELVAKWPEIGVEVSLFLAGMPQAEASEVAQASKVRRLEAGKERTFGP</sequence>
<keyword evidence="4" id="KW-1185">Reference proteome</keyword>
<dbReference type="PANTHER" id="PTHR24413">
    <property type="entry name" value="SPECKLE-TYPE POZ PROTEIN"/>
    <property type="match status" value="1"/>
</dbReference>
<dbReference type="PROSITE" id="PS50097">
    <property type="entry name" value="BTB"/>
    <property type="match status" value="1"/>
</dbReference>
<proteinExistence type="predicted"/>
<evidence type="ECO:0000313" key="3">
    <source>
        <dbReference type="EMBL" id="CAE7354276.1"/>
    </source>
</evidence>
<dbReference type="OrthoDB" id="6359816at2759"/>
<organism evidence="3 4">
    <name type="scientific">Symbiodinium natans</name>
    <dbReference type="NCBI Taxonomy" id="878477"/>
    <lineage>
        <taxon>Eukaryota</taxon>
        <taxon>Sar</taxon>
        <taxon>Alveolata</taxon>
        <taxon>Dinophyceae</taxon>
        <taxon>Suessiales</taxon>
        <taxon>Symbiodiniaceae</taxon>
        <taxon>Symbiodinium</taxon>
    </lineage>
</organism>
<evidence type="ECO:0000259" key="2">
    <source>
        <dbReference type="PROSITE" id="PS50097"/>
    </source>
</evidence>
<evidence type="ECO:0000313" key="4">
    <source>
        <dbReference type="Proteomes" id="UP000604046"/>
    </source>
</evidence>
<keyword evidence="1" id="KW-0175">Coiled coil</keyword>
<dbReference type="CDD" id="cd14733">
    <property type="entry name" value="BACK"/>
    <property type="match status" value="1"/>
</dbReference>
<feature type="domain" description="BTB" evidence="2">
    <location>
        <begin position="317"/>
        <end position="384"/>
    </location>
</feature>
<evidence type="ECO:0000256" key="1">
    <source>
        <dbReference type="SAM" id="Coils"/>
    </source>
</evidence>
<dbReference type="AlphaFoldDB" id="A0A812PK58"/>
<dbReference type="SUPFAM" id="SSF54695">
    <property type="entry name" value="POZ domain"/>
    <property type="match status" value="1"/>
</dbReference>
<gene>
    <name evidence="3" type="primary">BPM1</name>
    <name evidence="3" type="ORF">SNAT2548_LOCUS18775</name>
</gene>
<accession>A0A812PK58</accession>
<comment type="caution">
    <text evidence="3">The sequence shown here is derived from an EMBL/GenBank/DDBJ whole genome shotgun (WGS) entry which is preliminary data.</text>
</comment>
<dbReference type="Pfam" id="PF00651">
    <property type="entry name" value="BTB"/>
    <property type="match status" value="1"/>
</dbReference>
<dbReference type="InterPro" id="IPR011333">
    <property type="entry name" value="SKP1/BTB/POZ_sf"/>
</dbReference>
<feature type="coiled-coil region" evidence="1">
    <location>
        <begin position="18"/>
        <end position="83"/>
    </location>
</feature>
<dbReference type="SMART" id="SM00225">
    <property type="entry name" value="BTB"/>
    <property type="match status" value="1"/>
</dbReference>
<protein>
    <submittedName>
        <fullName evidence="3">BPM1 protein</fullName>
    </submittedName>
</protein>
<dbReference type="Gene3D" id="3.30.710.10">
    <property type="entry name" value="Potassium Channel Kv1.1, Chain A"/>
    <property type="match status" value="1"/>
</dbReference>
<dbReference type="Proteomes" id="UP000604046">
    <property type="component" value="Unassembled WGS sequence"/>
</dbReference>
<dbReference type="EMBL" id="CAJNDS010002155">
    <property type="protein sequence ID" value="CAE7354276.1"/>
    <property type="molecule type" value="Genomic_DNA"/>
</dbReference>
<reference evidence="3" key="1">
    <citation type="submission" date="2021-02" db="EMBL/GenBank/DDBJ databases">
        <authorList>
            <person name="Dougan E. K."/>
            <person name="Rhodes N."/>
            <person name="Thang M."/>
            <person name="Chan C."/>
        </authorList>
    </citation>
    <scope>NUCLEOTIDE SEQUENCE</scope>
</reference>